<dbReference type="GO" id="GO:0032049">
    <property type="term" value="P:cardiolipin biosynthetic process"/>
    <property type="evidence" value="ECO:0007669"/>
    <property type="project" value="InterPro"/>
</dbReference>
<dbReference type="Proteomes" id="UP000006757">
    <property type="component" value="Unassembled WGS sequence"/>
</dbReference>
<dbReference type="eggNOG" id="KOG2986">
    <property type="taxonomic scope" value="Eukaryota"/>
</dbReference>
<evidence type="ECO:0000256" key="15">
    <source>
        <dbReference type="ARBA" id="ARBA00023136"/>
    </source>
</evidence>
<dbReference type="GO" id="GO:0016024">
    <property type="term" value="P:CDP-diacylglycerol biosynthetic process"/>
    <property type="evidence" value="ECO:0007669"/>
    <property type="project" value="UniProtKB-UniPathway"/>
</dbReference>
<evidence type="ECO:0000256" key="13">
    <source>
        <dbReference type="ARBA" id="ARBA00023098"/>
    </source>
</evidence>
<comment type="pathway">
    <text evidence="3">Phospholipid metabolism; CDP-diacylglycerol biosynthesis; CDP-diacylglycerol from sn-glycerol 3-phosphate: step 3/3.</text>
</comment>
<reference evidence="19 20" key="1">
    <citation type="journal article" date="2012" name="Eukaryot. Cell">
        <title>Genome sequence of the Trichosporon asahii environmental strain CBS 8904.</title>
        <authorList>
            <person name="Yang R.Y."/>
            <person name="Li H.T."/>
            <person name="Zhu H."/>
            <person name="Zhou G.P."/>
            <person name="Wang M."/>
            <person name="Wang L."/>
        </authorList>
    </citation>
    <scope>NUCLEOTIDE SEQUENCE [LARGE SCALE GENOMIC DNA]</scope>
    <source>
        <strain evidence="19 20">CBS 8904</strain>
    </source>
</reference>
<dbReference type="InParanoid" id="K1VM30"/>
<evidence type="ECO:0000256" key="18">
    <source>
        <dbReference type="ARBA" id="ARBA00029893"/>
    </source>
</evidence>
<proteinExistence type="inferred from homology"/>
<dbReference type="EC" id="2.7.7.41" evidence="6"/>
<keyword evidence="8" id="KW-0444">Lipid biosynthesis</keyword>
<comment type="pathway">
    <text evidence="4">Lipid metabolism.</text>
</comment>
<keyword evidence="9" id="KW-0808">Transferase</keyword>
<evidence type="ECO:0000256" key="17">
    <source>
        <dbReference type="ARBA" id="ARBA00023264"/>
    </source>
</evidence>
<evidence type="ECO:0000256" key="4">
    <source>
        <dbReference type="ARBA" id="ARBA00005189"/>
    </source>
</evidence>
<evidence type="ECO:0000256" key="8">
    <source>
        <dbReference type="ARBA" id="ARBA00022516"/>
    </source>
</evidence>
<dbReference type="Pfam" id="PF09139">
    <property type="entry name" value="Tam41_Mmp37"/>
    <property type="match status" value="1"/>
</dbReference>
<evidence type="ECO:0000256" key="3">
    <source>
        <dbReference type="ARBA" id="ARBA00005119"/>
    </source>
</evidence>
<dbReference type="GO" id="GO:0005743">
    <property type="term" value="C:mitochondrial inner membrane"/>
    <property type="evidence" value="ECO:0007669"/>
    <property type="project" value="UniProtKB-SubCell"/>
</dbReference>
<keyword evidence="14" id="KW-0496">Mitochondrion</keyword>
<evidence type="ECO:0000313" key="20">
    <source>
        <dbReference type="Proteomes" id="UP000006757"/>
    </source>
</evidence>
<name>K1VM30_TRIAC</name>
<dbReference type="UniPathway" id="UPA00557">
    <property type="reaction ID" value="UER00614"/>
</dbReference>
<evidence type="ECO:0000256" key="10">
    <source>
        <dbReference type="ARBA" id="ARBA00022695"/>
    </source>
</evidence>
<dbReference type="FunCoup" id="K1VM30">
    <property type="interactions" value="361"/>
</dbReference>
<gene>
    <name evidence="19" type="ORF">A1Q2_05249</name>
</gene>
<dbReference type="STRING" id="1220162.K1VM30"/>
<comment type="similarity">
    <text evidence="5">Belongs to the TAM41 family.</text>
</comment>
<keyword evidence="11" id="KW-0999">Mitochondrion inner membrane</keyword>
<keyword evidence="13" id="KW-0443">Lipid metabolism</keyword>
<accession>K1VM30</accession>
<evidence type="ECO:0000256" key="16">
    <source>
        <dbReference type="ARBA" id="ARBA00023209"/>
    </source>
</evidence>
<keyword evidence="17" id="KW-1208">Phospholipid metabolism</keyword>
<comment type="caution">
    <text evidence="19">The sequence shown here is derived from an EMBL/GenBank/DDBJ whole genome shotgun (WGS) entry which is preliminary data.</text>
</comment>
<evidence type="ECO:0000256" key="2">
    <source>
        <dbReference type="ARBA" id="ARBA00004443"/>
    </source>
</evidence>
<dbReference type="PANTHER" id="PTHR13619">
    <property type="entry name" value="PHOSPHATIDATE CYTIDYLYLTRANSFERASE, MITOCHONDRIAL"/>
    <property type="match status" value="1"/>
</dbReference>
<evidence type="ECO:0000256" key="7">
    <source>
        <dbReference type="ARBA" id="ARBA00018337"/>
    </source>
</evidence>
<sequence>MEQAERSGPAPLIDFIVSAPDLQAFHAENLKRNPDHYPLFARALGPKFIAWANDAWGAGLWYVTMVKVQGLEIKYGVVASDTLVRDLQQWRTLYTAGRLQKPVLVLTETPEISAALSANLRYALSYALLLLPERFSEFELWEKITSISYSGDPRMNIPGGENPRKIQNIVRGKNVLEGFRSLYSNHVGRVGLRFADNQSPAASQVAKFLWQGNGDATLQQPGNSEHLAQLLVDLPRPLKVKVAGHFKTDVDDPTAWLEISRKSGFRKVVEDEVKEIIRRPATTQSVKGLVTAGFTKSFWYSLAKIKKYLAGRKK</sequence>
<evidence type="ECO:0000256" key="6">
    <source>
        <dbReference type="ARBA" id="ARBA00012487"/>
    </source>
</evidence>
<keyword evidence="10" id="KW-0548">Nucleotidyltransferase</keyword>
<evidence type="ECO:0000256" key="12">
    <source>
        <dbReference type="ARBA" id="ARBA00022842"/>
    </source>
</evidence>
<protein>
    <recommendedName>
        <fullName evidence="7">Phosphatidate cytidylyltransferase, mitochondrial</fullName>
        <ecNumber evidence="6">2.7.7.41</ecNumber>
    </recommendedName>
    <alternativeName>
        <fullName evidence="18">CDP-diacylglycerol synthase</fullName>
    </alternativeName>
</protein>
<dbReference type="OrthoDB" id="341477at2759"/>
<evidence type="ECO:0000313" key="19">
    <source>
        <dbReference type="EMBL" id="EKD00412.1"/>
    </source>
</evidence>
<evidence type="ECO:0000256" key="14">
    <source>
        <dbReference type="ARBA" id="ARBA00023128"/>
    </source>
</evidence>
<organism evidence="19 20">
    <name type="scientific">Trichosporon asahii var. asahii (strain CBS 8904)</name>
    <name type="common">Yeast</name>
    <dbReference type="NCBI Taxonomy" id="1220162"/>
    <lineage>
        <taxon>Eukaryota</taxon>
        <taxon>Fungi</taxon>
        <taxon>Dikarya</taxon>
        <taxon>Basidiomycota</taxon>
        <taxon>Agaricomycotina</taxon>
        <taxon>Tremellomycetes</taxon>
        <taxon>Trichosporonales</taxon>
        <taxon>Trichosporonaceae</taxon>
        <taxon>Trichosporon</taxon>
    </lineage>
</organism>
<dbReference type="InterPro" id="IPR015222">
    <property type="entry name" value="Tam41"/>
</dbReference>
<dbReference type="AlphaFoldDB" id="K1VM30"/>
<keyword evidence="12" id="KW-0460">Magnesium</keyword>
<keyword evidence="20" id="KW-1185">Reference proteome</keyword>
<keyword evidence="15" id="KW-0472">Membrane</keyword>
<evidence type="ECO:0000256" key="9">
    <source>
        <dbReference type="ARBA" id="ARBA00022679"/>
    </source>
</evidence>
<dbReference type="EMBL" id="AMBO01000341">
    <property type="protein sequence ID" value="EKD00412.1"/>
    <property type="molecule type" value="Genomic_DNA"/>
</dbReference>
<dbReference type="OMA" id="HAENMHR"/>
<comment type="cofactor">
    <cofactor evidence="1">
        <name>Mg(2+)</name>
        <dbReference type="ChEBI" id="CHEBI:18420"/>
    </cofactor>
</comment>
<keyword evidence="16" id="KW-0594">Phospholipid biosynthesis</keyword>
<evidence type="ECO:0000256" key="5">
    <source>
        <dbReference type="ARBA" id="ARBA00005458"/>
    </source>
</evidence>
<dbReference type="HOGENOM" id="CLU_030279_1_1_1"/>
<dbReference type="GO" id="GO:0004605">
    <property type="term" value="F:phosphatidate cytidylyltransferase activity"/>
    <property type="evidence" value="ECO:0007669"/>
    <property type="project" value="UniProtKB-EC"/>
</dbReference>
<dbReference type="PANTHER" id="PTHR13619:SF0">
    <property type="entry name" value="PHOSPHATIDATE CYTIDYLYLTRANSFERASE, MITOCHONDRIAL"/>
    <property type="match status" value="1"/>
</dbReference>
<comment type="subcellular location">
    <subcellularLocation>
        <location evidence="2">Mitochondrion inner membrane</location>
        <topology evidence="2">Peripheral membrane protein</topology>
        <orientation evidence="2">Matrix side</orientation>
    </subcellularLocation>
</comment>
<evidence type="ECO:0000256" key="11">
    <source>
        <dbReference type="ARBA" id="ARBA00022792"/>
    </source>
</evidence>
<evidence type="ECO:0000256" key="1">
    <source>
        <dbReference type="ARBA" id="ARBA00001946"/>
    </source>
</evidence>